<dbReference type="KEGG" id="dfe:Dfer_5505"/>
<gene>
    <name evidence="3" type="ordered locus">Dfer_5505</name>
</gene>
<organism evidence="3 4">
    <name type="scientific">Dyadobacter fermentans (strain ATCC 700827 / DSM 18053 / CIP 107007 / KCTC 52180 / NS114)</name>
    <dbReference type="NCBI Taxonomy" id="471854"/>
    <lineage>
        <taxon>Bacteria</taxon>
        <taxon>Pseudomonadati</taxon>
        <taxon>Bacteroidota</taxon>
        <taxon>Cytophagia</taxon>
        <taxon>Cytophagales</taxon>
        <taxon>Spirosomataceae</taxon>
        <taxon>Dyadobacter</taxon>
    </lineage>
</organism>
<dbReference type="InterPro" id="IPR027417">
    <property type="entry name" value="P-loop_NTPase"/>
</dbReference>
<evidence type="ECO:0000259" key="1">
    <source>
        <dbReference type="Pfam" id="PF03354"/>
    </source>
</evidence>
<feature type="domain" description="Terminase large subunit-like ATPase" evidence="1">
    <location>
        <begin position="79"/>
        <end position="251"/>
    </location>
</feature>
<dbReference type="STRING" id="471854.Dfer_5505"/>
<accession>C6VVG6</accession>
<dbReference type="PANTHER" id="PTHR41287">
    <property type="match status" value="1"/>
</dbReference>
<dbReference type="HOGENOM" id="CLU_026632_6_2_10"/>
<dbReference type="EMBL" id="CP001619">
    <property type="protein sequence ID" value="ACT96696.1"/>
    <property type="molecule type" value="Genomic_DNA"/>
</dbReference>
<reference evidence="3 4" key="1">
    <citation type="journal article" date="2009" name="Stand. Genomic Sci.">
        <title>Complete genome sequence of Dyadobacter fermentans type strain (NS114).</title>
        <authorList>
            <person name="Lang E."/>
            <person name="Lapidus A."/>
            <person name="Chertkov O."/>
            <person name="Brettin T."/>
            <person name="Detter J.C."/>
            <person name="Han C."/>
            <person name="Copeland A."/>
            <person name="Glavina Del Rio T."/>
            <person name="Nolan M."/>
            <person name="Chen F."/>
            <person name="Lucas S."/>
            <person name="Tice H."/>
            <person name="Cheng J.F."/>
            <person name="Land M."/>
            <person name="Hauser L."/>
            <person name="Chang Y.J."/>
            <person name="Jeffries C.D."/>
            <person name="Kopitz M."/>
            <person name="Bruce D."/>
            <person name="Goodwin L."/>
            <person name="Pitluck S."/>
            <person name="Ovchinnikova G."/>
            <person name="Pati A."/>
            <person name="Ivanova N."/>
            <person name="Mavrommatis K."/>
            <person name="Chen A."/>
            <person name="Palaniappan K."/>
            <person name="Chain P."/>
            <person name="Bristow J."/>
            <person name="Eisen J.A."/>
            <person name="Markowitz V."/>
            <person name="Hugenholtz P."/>
            <person name="Goker M."/>
            <person name="Rohde M."/>
            <person name="Kyrpides N.C."/>
            <person name="Klenk H.P."/>
        </authorList>
    </citation>
    <scope>NUCLEOTIDE SEQUENCE [LARGE SCALE GENOMIC DNA]</scope>
    <source>
        <strain evidence="4">ATCC 700827 / DSM 18053 / CIP 107007 / KCTC 52180 / NS114</strain>
    </source>
</reference>
<sequence>MEINKIEYAYQYAEGVRNGSISVCRYIRLAVDKYFDQQSRADELGIFWDEEDAQIVLSFFELLSFTAGRHAGKPFKLEPWQCFLLANVFGWKTWSDDGEPFRLYREVYLEIPKKNGKTELGAAVAIYMMVADGEAGAQVYTAAYTRDQAKLCFHAAQEMVKKSYAIKNEIRLLTNHMSVPETFSMMAAVSHDAKNSEGKNSHCVIYDEFHVHLTDKLKMSLESGMSARTQPVLLTPTTAGDNKQSPCYDFRTTCINILEGRSSITDTFAMIYTIDEDDDWKDEKVWHKANPNLGVSKQLQYLRNKFKKAMENGREEVDFKTKQLDVWVDAAVTWIKSETWAAMADPNFVVPEGAVCYAGIDLGETNDFTGYSKFFPEYNYIVTKYYVPEAAAEYAARFGIDYKQWAEEEYMTLTPGETTDYEWLKQDIYQDADRYNMLFIGMDPWHGTQTREQLNEELGTTYAAVRREDGSLNYDYHNKVQKFRQAAVNMSPATKHFEEMCMNKLFVHDGNPISAWMLANVALHKDAVGNIRPDKSKSRDKIDGIVSKIIAIGMYLQWDHTTDNFTNDDNYGIY</sequence>
<name>C6VVG6_DYAFD</name>
<dbReference type="InterPro" id="IPR005021">
    <property type="entry name" value="Terminase_largesu-like"/>
</dbReference>
<dbReference type="Pfam" id="PF03354">
    <property type="entry name" value="TerL_ATPase"/>
    <property type="match status" value="1"/>
</dbReference>
<dbReference type="eggNOG" id="COG4626">
    <property type="taxonomic scope" value="Bacteria"/>
</dbReference>
<dbReference type="GO" id="GO:0004519">
    <property type="term" value="F:endonuclease activity"/>
    <property type="evidence" value="ECO:0007669"/>
    <property type="project" value="InterPro"/>
</dbReference>
<keyword evidence="4" id="KW-1185">Reference proteome</keyword>
<dbReference type="AlphaFoldDB" id="C6VVG6"/>
<dbReference type="Pfam" id="PF20441">
    <property type="entry name" value="TerL_nuclease"/>
    <property type="match status" value="1"/>
</dbReference>
<evidence type="ECO:0000313" key="3">
    <source>
        <dbReference type="EMBL" id="ACT96696.1"/>
    </source>
</evidence>
<dbReference type="RefSeq" id="WP_015814936.1">
    <property type="nucleotide sequence ID" value="NC_013037.1"/>
</dbReference>
<dbReference type="PANTHER" id="PTHR41287:SF1">
    <property type="entry name" value="PROTEIN YMFN"/>
    <property type="match status" value="1"/>
</dbReference>
<dbReference type="Proteomes" id="UP000002011">
    <property type="component" value="Chromosome"/>
</dbReference>
<evidence type="ECO:0000313" key="4">
    <source>
        <dbReference type="Proteomes" id="UP000002011"/>
    </source>
</evidence>
<dbReference type="Gene3D" id="3.40.50.300">
    <property type="entry name" value="P-loop containing nucleotide triphosphate hydrolases"/>
    <property type="match status" value="1"/>
</dbReference>
<protein>
    <submittedName>
        <fullName evidence="3">Terminase</fullName>
    </submittedName>
</protein>
<evidence type="ECO:0000259" key="2">
    <source>
        <dbReference type="Pfam" id="PF20441"/>
    </source>
</evidence>
<proteinExistence type="predicted"/>
<dbReference type="InterPro" id="IPR046461">
    <property type="entry name" value="TerL_ATPase"/>
</dbReference>
<feature type="domain" description="Terminase large subunit-like endonuclease" evidence="2">
    <location>
        <begin position="268"/>
        <end position="555"/>
    </location>
</feature>
<dbReference type="InterPro" id="IPR046462">
    <property type="entry name" value="TerL_nuclease"/>
</dbReference>